<protein>
    <recommendedName>
        <fullName evidence="9">Tyrosine-protein kinase</fullName>
        <ecNumber evidence="9">2.7.10.2</ecNumber>
    </recommendedName>
</protein>
<feature type="region of interest" description="Disordered" evidence="10">
    <location>
        <begin position="1"/>
        <end position="23"/>
    </location>
</feature>
<evidence type="ECO:0000313" key="13">
    <source>
        <dbReference type="EMBL" id="EYC14690.1"/>
    </source>
</evidence>
<dbReference type="SUPFAM" id="SSF55550">
    <property type="entry name" value="SH2 domain"/>
    <property type="match status" value="1"/>
</dbReference>
<dbReference type="InterPro" id="IPR001245">
    <property type="entry name" value="Ser-Thr/Tyr_kinase_cat_dom"/>
</dbReference>
<dbReference type="InterPro" id="IPR008266">
    <property type="entry name" value="Tyr_kinase_AS"/>
</dbReference>
<dbReference type="Pfam" id="PF00017">
    <property type="entry name" value="SH2"/>
    <property type="match status" value="1"/>
</dbReference>
<evidence type="ECO:0000313" key="14">
    <source>
        <dbReference type="Proteomes" id="UP000024635"/>
    </source>
</evidence>
<dbReference type="Gene3D" id="3.30.200.20">
    <property type="entry name" value="Phosphorylase Kinase, domain 1"/>
    <property type="match status" value="1"/>
</dbReference>
<dbReference type="PROSITE" id="PS00107">
    <property type="entry name" value="PROTEIN_KINASE_ATP"/>
    <property type="match status" value="1"/>
</dbReference>
<dbReference type="PRINTS" id="PR00109">
    <property type="entry name" value="TYRKINASE"/>
</dbReference>
<dbReference type="Proteomes" id="UP000024635">
    <property type="component" value="Unassembled WGS sequence"/>
</dbReference>
<dbReference type="AlphaFoldDB" id="A0A016UHP6"/>
<evidence type="ECO:0000256" key="2">
    <source>
        <dbReference type="ARBA" id="ARBA00022741"/>
    </source>
</evidence>
<evidence type="ECO:0000256" key="6">
    <source>
        <dbReference type="ARBA" id="ARBA00051245"/>
    </source>
</evidence>
<name>A0A016UHP6_9BILA</name>
<dbReference type="GO" id="GO:0005524">
    <property type="term" value="F:ATP binding"/>
    <property type="evidence" value="ECO:0007669"/>
    <property type="project" value="UniProtKB-UniRule"/>
</dbReference>
<dbReference type="PANTHER" id="PTHR24418">
    <property type="entry name" value="TYROSINE-PROTEIN KINASE"/>
    <property type="match status" value="1"/>
</dbReference>
<dbReference type="PROSITE" id="PS00109">
    <property type="entry name" value="PROTEIN_KINASE_TYR"/>
    <property type="match status" value="1"/>
</dbReference>
<dbReference type="EC" id="2.7.10.2" evidence="9"/>
<keyword evidence="4 8" id="KW-0067">ATP-binding</keyword>
<comment type="catalytic activity">
    <reaction evidence="6 9">
        <text>L-tyrosyl-[protein] + ATP = O-phospho-L-tyrosyl-[protein] + ADP + H(+)</text>
        <dbReference type="Rhea" id="RHEA:10596"/>
        <dbReference type="Rhea" id="RHEA-COMP:10136"/>
        <dbReference type="Rhea" id="RHEA-COMP:20101"/>
        <dbReference type="ChEBI" id="CHEBI:15378"/>
        <dbReference type="ChEBI" id="CHEBI:30616"/>
        <dbReference type="ChEBI" id="CHEBI:46858"/>
        <dbReference type="ChEBI" id="CHEBI:61978"/>
        <dbReference type="ChEBI" id="CHEBI:456216"/>
        <dbReference type="EC" id="2.7.10.2"/>
    </reaction>
</comment>
<feature type="binding site" evidence="8">
    <location>
        <position position="171"/>
    </location>
    <ligand>
        <name>ATP</name>
        <dbReference type="ChEBI" id="CHEBI:30616"/>
    </ligand>
</feature>
<dbReference type="InterPro" id="IPR000980">
    <property type="entry name" value="SH2"/>
</dbReference>
<dbReference type="Pfam" id="PF07714">
    <property type="entry name" value="PK_Tyr_Ser-Thr"/>
    <property type="match status" value="2"/>
</dbReference>
<comment type="caution">
    <text evidence="13">The sequence shown here is derived from an EMBL/GenBank/DDBJ whole genome shotgun (WGS) entry which is preliminary data.</text>
</comment>
<evidence type="ECO:0000256" key="10">
    <source>
        <dbReference type="SAM" id="MobiDB-lite"/>
    </source>
</evidence>
<keyword evidence="1 9" id="KW-0808">Transferase</keyword>
<dbReference type="EMBL" id="JARK01001375">
    <property type="protein sequence ID" value="EYC14690.1"/>
    <property type="molecule type" value="Genomic_DNA"/>
</dbReference>
<dbReference type="InterPro" id="IPR000719">
    <property type="entry name" value="Prot_kinase_dom"/>
</dbReference>
<dbReference type="OrthoDB" id="3256376at2759"/>
<dbReference type="SUPFAM" id="SSF56112">
    <property type="entry name" value="Protein kinase-like (PK-like)"/>
    <property type="match status" value="2"/>
</dbReference>
<keyword evidence="3 9" id="KW-0418">Kinase</keyword>
<keyword evidence="2 8" id="KW-0547">Nucleotide-binding</keyword>
<dbReference type="GO" id="GO:0004715">
    <property type="term" value="F:non-membrane spanning protein tyrosine kinase activity"/>
    <property type="evidence" value="ECO:0007669"/>
    <property type="project" value="UniProtKB-EC"/>
</dbReference>
<comment type="similarity">
    <text evidence="9">Belongs to the protein kinase superfamily. Tyr protein kinase family.</text>
</comment>
<evidence type="ECO:0000256" key="8">
    <source>
        <dbReference type="PROSITE-ProRule" id="PRU10141"/>
    </source>
</evidence>
<feature type="compositionally biased region" description="Basic residues" evidence="10">
    <location>
        <begin position="8"/>
        <end position="17"/>
    </location>
</feature>
<feature type="domain" description="SH2" evidence="11">
    <location>
        <begin position="36"/>
        <end position="128"/>
    </location>
</feature>
<evidence type="ECO:0000259" key="11">
    <source>
        <dbReference type="PROSITE" id="PS50001"/>
    </source>
</evidence>
<evidence type="ECO:0000256" key="5">
    <source>
        <dbReference type="ARBA" id="ARBA00023137"/>
    </source>
</evidence>
<dbReference type="PROSITE" id="PS50001">
    <property type="entry name" value="SH2"/>
    <property type="match status" value="1"/>
</dbReference>
<evidence type="ECO:0000256" key="3">
    <source>
        <dbReference type="ARBA" id="ARBA00022777"/>
    </source>
</evidence>
<reference evidence="14" key="1">
    <citation type="journal article" date="2015" name="Nat. Genet.">
        <title>The genome and transcriptome of the zoonotic hookworm Ancylostoma ceylanicum identify infection-specific gene families.</title>
        <authorList>
            <person name="Schwarz E.M."/>
            <person name="Hu Y."/>
            <person name="Antoshechkin I."/>
            <person name="Miller M.M."/>
            <person name="Sternberg P.W."/>
            <person name="Aroian R.V."/>
        </authorList>
    </citation>
    <scope>NUCLEOTIDE SEQUENCE</scope>
    <source>
        <strain evidence="14">HY135</strain>
    </source>
</reference>
<evidence type="ECO:0000256" key="4">
    <source>
        <dbReference type="ARBA" id="ARBA00022840"/>
    </source>
</evidence>
<gene>
    <name evidence="13" type="primary">Acey_s0039.g104</name>
    <name evidence="13" type="ORF">Y032_0039g104</name>
</gene>
<dbReference type="InterPro" id="IPR011009">
    <property type="entry name" value="Kinase-like_dom_sf"/>
</dbReference>
<evidence type="ECO:0000256" key="7">
    <source>
        <dbReference type="PROSITE-ProRule" id="PRU00191"/>
    </source>
</evidence>
<dbReference type="CDD" id="cd10361">
    <property type="entry name" value="SH2_Fps_family"/>
    <property type="match status" value="1"/>
</dbReference>
<dbReference type="SMART" id="SM00219">
    <property type="entry name" value="TyrKc"/>
    <property type="match status" value="1"/>
</dbReference>
<keyword evidence="7" id="KW-0727">SH2 domain</keyword>
<feature type="domain" description="Protein kinase" evidence="12">
    <location>
        <begin position="140"/>
        <end position="486"/>
    </location>
</feature>
<dbReference type="Gene3D" id="1.10.510.10">
    <property type="entry name" value="Transferase(Phosphotransferase) domain 1"/>
    <property type="match status" value="1"/>
</dbReference>
<proteinExistence type="inferred from homology"/>
<dbReference type="InterPro" id="IPR035849">
    <property type="entry name" value="Fes/Fps/Fer_SH2"/>
</dbReference>
<accession>A0A016UHP6</accession>
<sequence length="498" mass="57111">MGSLLREVRRKARKSKTHRDSDEIPEVNAEEYKLDYWHGFIPNEDTALLLKRDGDFLVRSLMEEPKPICVSVREGAKVYNAVVQRTEGGGFELAGVEYPSIKDMIDELQVRKRPIQIEDAQVVLNCPVRRKQWELRHCMITLGKRLGKGSYGSVYRGVLRKDRQVIDVAVKVLSDMSPENSHALWKEARVMQMYDHPHVVRMYGVANDTEPYYLVMELVTGGALNDFLKKKGRYAKTAKRVQILYEASLGIEYLHSKGCIHRDIAARNLLMDKVIKVADFGLTRRSKSYIVNPDKPMNLRWLAPDVYHTGIPRTCTSVDFVRNGDRSGAGRQIGRFRQKQYRNIKMEGLTSPTYQKQIKTYKRKCKNGSKKPRPAVADKVHTGARSGLTDCTVLLKKIDGLRVRFPSVEKHTDVYAFGITMWEVFQLPYHIPYREWDADEVYQNVVDGSYRLSPQDNMPSDVAALFRECIAEPQMRPTFKSIVLFLKACLKGSTAEEQ</sequence>
<dbReference type="InterPro" id="IPR050198">
    <property type="entry name" value="Non-receptor_tyrosine_kinases"/>
</dbReference>
<dbReference type="Gene3D" id="3.30.505.10">
    <property type="entry name" value="SH2 domain"/>
    <property type="match status" value="1"/>
</dbReference>
<dbReference type="STRING" id="53326.A0A016UHP6"/>
<evidence type="ECO:0000256" key="1">
    <source>
        <dbReference type="ARBA" id="ARBA00022679"/>
    </source>
</evidence>
<keyword evidence="14" id="KW-1185">Reference proteome</keyword>
<dbReference type="PROSITE" id="PS50011">
    <property type="entry name" value="PROTEIN_KINASE_DOM"/>
    <property type="match status" value="1"/>
</dbReference>
<dbReference type="InterPro" id="IPR020635">
    <property type="entry name" value="Tyr_kinase_cat_dom"/>
</dbReference>
<dbReference type="InterPro" id="IPR036860">
    <property type="entry name" value="SH2_dom_sf"/>
</dbReference>
<dbReference type="SMART" id="SM00252">
    <property type="entry name" value="SH2"/>
    <property type="match status" value="1"/>
</dbReference>
<organism evidence="13 14">
    <name type="scientific">Ancylostoma ceylanicum</name>
    <dbReference type="NCBI Taxonomy" id="53326"/>
    <lineage>
        <taxon>Eukaryota</taxon>
        <taxon>Metazoa</taxon>
        <taxon>Ecdysozoa</taxon>
        <taxon>Nematoda</taxon>
        <taxon>Chromadorea</taxon>
        <taxon>Rhabditida</taxon>
        <taxon>Rhabditina</taxon>
        <taxon>Rhabditomorpha</taxon>
        <taxon>Strongyloidea</taxon>
        <taxon>Ancylostomatidae</taxon>
        <taxon>Ancylostomatinae</taxon>
        <taxon>Ancylostoma</taxon>
    </lineage>
</organism>
<evidence type="ECO:0000256" key="9">
    <source>
        <dbReference type="RuleBase" id="RU362096"/>
    </source>
</evidence>
<evidence type="ECO:0000259" key="12">
    <source>
        <dbReference type="PROSITE" id="PS50011"/>
    </source>
</evidence>
<dbReference type="InterPro" id="IPR017441">
    <property type="entry name" value="Protein_kinase_ATP_BS"/>
</dbReference>
<keyword evidence="5 9" id="KW-0829">Tyrosine-protein kinase</keyword>